<dbReference type="CDD" id="cd06225">
    <property type="entry name" value="HAMP"/>
    <property type="match status" value="1"/>
</dbReference>
<evidence type="ECO:0000256" key="5">
    <source>
        <dbReference type="ARBA" id="ARBA00022989"/>
    </source>
</evidence>
<dbReference type="EMBL" id="CP031337">
    <property type="protein sequence ID" value="AXK40760.1"/>
    <property type="molecule type" value="Genomic_DNA"/>
</dbReference>
<keyword evidence="4 10" id="KW-0812">Transmembrane</keyword>
<dbReference type="KEGG" id="ccah:DWG20_15775"/>
<dbReference type="Pfam" id="PF00672">
    <property type="entry name" value="HAMP"/>
    <property type="match status" value="1"/>
</dbReference>
<dbReference type="PANTHER" id="PTHR32089:SF55">
    <property type="entry name" value="METHYL ACCEPTING SENSORY TRANSDUCER WITH CACHE_2 SMALL MOLECULE BINDING DOMAIN"/>
    <property type="match status" value="1"/>
</dbReference>
<dbReference type="CDD" id="cd11386">
    <property type="entry name" value="MCP_signal"/>
    <property type="match status" value="1"/>
</dbReference>
<evidence type="ECO:0000313" key="13">
    <source>
        <dbReference type="EMBL" id="AXK37946.1"/>
    </source>
</evidence>
<evidence type="ECO:0000256" key="1">
    <source>
        <dbReference type="ARBA" id="ARBA00004651"/>
    </source>
</evidence>
<organism evidence="13 16">
    <name type="scientific">Crenobacter cavernae</name>
    <dbReference type="NCBI Taxonomy" id="2290923"/>
    <lineage>
        <taxon>Bacteria</taxon>
        <taxon>Pseudomonadati</taxon>
        <taxon>Pseudomonadota</taxon>
        <taxon>Betaproteobacteria</taxon>
        <taxon>Neisseriales</taxon>
        <taxon>Neisseriaceae</taxon>
        <taxon>Crenobacter</taxon>
    </lineage>
</organism>
<evidence type="ECO:0000256" key="2">
    <source>
        <dbReference type="ARBA" id="ARBA00022475"/>
    </source>
</evidence>
<sequence>MKISHKVGFAAAAVLLVTTGLLSLLQVHQVRDSLRSQAESNIKETSNALARQIENWLNAKLRLIDMVSQHIDGDFGAAQIQRAFDRPLLKNEFLLVFGGLDSDGARITNNPDWNPPGWDARTRPWFRLAKNAEHAVLAEPYRDVASGEVLISAVGKLSDKGRFMGAFGGDLSLKTISDAVNTLNFNGAGYAFLMTRSGNIIAHPDAKLVGKPYSQLFGGQSPALESALRPADDGDRSLLVSFVPLAGIEGVDWYIGVVLKDDAVMREADALSLRAVIGTVAGVLVSLLILVTLVSRLLKPLSRLYDSLQDINRGEGDLTQRLPVEGKDEIALLSREFNRLLQTLQSLIGDIVERSYQVRETSELTSQHASHAASRLHRQMIELDRLANAMGAMTVTAEDVAQHAQSAADAAISANVETAKGVGVVSRSTKAIKQLAADMDETRHSIILLAKQSQGIESILSVITSIADQTNLLALNASIEAARAGDAGRGFAVVADEVRALASLTQESTHEIRAMIEQLQNGVKLAETRMQENSDAASRTAAEASSAKDILGRTRQAMTRINDMNLHIADVARRQSTATCEINLNTKLIRDISHEVAEGAELQAGHCASVAEQLCQQDERLRHFKV</sequence>
<reference evidence="13 16" key="1">
    <citation type="submission" date="2018-07" db="EMBL/GenBank/DDBJ databases">
        <title>Crenobacter cavernae sp. nov., isolated from a karst cave.</title>
        <authorList>
            <person name="Zhu H."/>
        </authorList>
    </citation>
    <scope>NUCLEOTIDE SEQUENCE [LARGE SCALE GENOMIC DNA]</scope>
    <source>
        <strain evidence="13 16">K1W11S-77</strain>
    </source>
</reference>
<evidence type="ECO:0000313" key="15">
    <source>
        <dbReference type="EMBL" id="AXK40767.1"/>
    </source>
</evidence>
<keyword evidence="6 10" id="KW-0472">Membrane</keyword>
<evidence type="ECO:0000256" key="6">
    <source>
        <dbReference type="ARBA" id="ARBA00023136"/>
    </source>
</evidence>
<dbReference type="SUPFAM" id="SSF58104">
    <property type="entry name" value="Methyl-accepting chemotaxis protein (MCP) signaling domain"/>
    <property type="match status" value="1"/>
</dbReference>
<comment type="similarity">
    <text evidence="8">Belongs to the methyl-accepting chemotaxis (MCP) protein family.</text>
</comment>
<feature type="transmembrane region" description="Helical" evidence="10">
    <location>
        <begin position="275"/>
        <end position="298"/>
    </location>
</feature>
<dbReference type="EMBL" id="CP031337">
    <property type="protein sequence ID" value="AXK37946.1"/>
    <property type="molecule type" value="Genomic_DNA"/>
</dbReference>
<evidence type="ECO:0000259" key="12">
    <source>
        <dbReference type="PROSITE" id="PS50885"/>
    </source>
</evidence>
<dbReference type="Gene3D" id="1.10.287.950">
    <property type="entry name" value="Methyl-accepting chemotaxis protein"/>
    <property type="match status" value="1"/>
</dbReference>
<comment type="subcellular location">
    <subcellularLocation>
        <location evidence="1">Cell membrane</location>
        <topology evidence="1">Multi-pass membrane protein</topology>
    </subcellularLocation>
</comment>
<dbReference type="KEGG" id="ccah:DWG20_15810"/>
<proteinExistence type="inferred from homology"/>
<dbReference type="PROSITE" id="PS50885">
    <property type="entry name" value="HAMP"/>
    <property type="match status" value="1"/>
</dbReference>
<dbReference type="Proteomes" id="UP000254537">
    <property type="component" value="Chromosome"/>
</dbReference>
<evidence type="ECO:0000313" key="14">
    <source>
        <dbReference type="EMBL" id="AXK40760.1"/>
    </source>
</evidence>
<keyword evidence="3" id="KW-0145">Chemotaxis</keyword>
<evidence type="ECO:0000259" key="11">
    <source>
        <dbReference type="PROSITE" id="PS50111"/>
    </source>
</evidence>
<keyword evidence="7 9" id="KW-0807">Transducer</keyword>
<dbReference type="Pfam" id="PF02743">
    <property type="entry name" value="dCache_1"/>
    <property type="match status" value="1"/>
</dbReference>
<evidence type="ECO:0000256" key="9">
    <source>
        <dbReference type="PROSITE-ProRule" id="PRU00284"/>
    </source>
</evidence>
<feature type="domain" description="Methyl-accepting transducer" evidence="11">
    <location>
        <begin position="354"/>
        <end position="590"/>
    </location>
</feature>
<dbReference type="InterPro" id="IPR003660">
    <property type="entry name" value="HAMP_dom"/>
</dbReference>
<dbReference type="SUPFAM" id="SSF103190">
    <property type="entry name" value="Sensory domain-like"/>
    <property type="match status" value="1"/>
</dbReference>
<dbReference type="KEGG" id="ccah:DWG20_00020"/>
<evidence type="ECO:0000256" key="10">
    <source>
        <dbReference type="SAM" id="Phobius"/>
    </source>
</evidence>
<dbReference type="EMBL" id="CP031337">
    <property type="protein sequence ID" value="AXK40767.1"/>
    <property type="molecule type" value="Genomic_DNA"/>
</dbReference>
<protein>
    <submittedName>
        <fullName evidence="13">Methyl-accepting chemotaxis protein</fullName>
    </submittedName>
</protein>
<dbReference type="InterPro" id="IPR033479">
    <property type="entry name" value="dCache_1"/>
</dbReference>
<dbReference type="GO" id="GO:0006935">
    <property type="term" value="P:chemotaxis"/>
    <property type="evidence" value="ECO:0007669"/>
    <property type="project" value="UniProtKB-KW"/>
</dbReference>
<dbReference type="Gene3D" id="3.30.450.20">
    <property type="entry name" value="PAS domain"/>
    <property type="match status" value="2"/>
</dbReference>
<dbReference type="GO" id="GO:0005886">
    <property type="term" value="C:plasma membrane"/>
    <property type="evidence" value="ECO:0007669"/>
    <property type="project" value="UniProtKB-SubCell"/>
</dbReference>
<accession>A0A345Y1Z4</accession>
<dbReference type="InterPro" id="IPR004089">
    <property type="entry name" value="MCPsignal_dom"/>
</dbReference>
<gene>
    <name evidence="13" type="ORF">DWG20_00020</name>
    <name evidence="14" type="ORF">DWG20_15775</name>
    <name evidence="15" type="ORF">DWG20_15810</name>
</gene>
<dbReference type="FunFam" id="1.10.287.950:FF:000001">
    <property type="entry name" value="Methyl-accepting chemotaxis sensory transducer"/>
    <property type="match status" value="1"/>
</dbReference>
<dbReference type="RefSeq" id="WP_115431828.1">
    <property type="nucleotide sequence ID" value="NZ_CP031337.1"/>
</dbReference>
<dbReference type="InterPro" id="IPR029151">
    <property type="entry name" value="Sensor-like_sf"/>
</dbReference>
<dbReference type="SMART" id="SM00304">
    <property type="entry name" value="HAMP"/>
    <property type="match status" value="1"/>
</dbReference>
<name>A0A345Y1Z4_9NEIS</name>
<dbReference type="CDD" id="cd12912">
    <property type="entry name" value="PDC2_MCP_like"/>
    <property type="match status" value="1"/>
</dbReference>
<keyword evidence="2" id="KW-1003">Cell membrane</keyword>
<evidence type="ECO:0000256" key="4">
    <source>
        <dbReference type="ARBA" id="ARBA00022692"/>
    </source>
</evidence>
<dbReference type="PROSITE" id="PS50111">
    <property type="entry name" value="CHEMOTAXIS_TRANSDUC_2"/>
    <property type="match status" value="1"/>
</dbReference>
<evidence type="ECO:0000256" key="7">
    <source>
        <dbReference type="ARBA" id="ARBA00023224"/>
    </source>
</evidence>
<dbReference type="PANTHER" id="PTHR32089">
    <property type="entry name" value="METHYL-ACCEPTING CHEMOTAXIS PROTEIN MCPB"/>
    <property type="match status" value="1"/>
</dbReference>
<dbReference type="SMART" id="SM00283">
    <property type="entry name" value="MA"/>
    <property type="match status" value="1"/>
</dbReference>
<dbReference type="Pfam" id="PF00015">
    <property type="entry name" value="MCPsignal"/>
    <property type="match status" value="1"/>
</dbReference>
<keyword evidence="5 10" id="KW-1133">Transmembrane helix</keyword>
<dbReference type="GO" id="GO:0007165">
    <property type="term" value="P:signal transduction"/>
    <property type="evidence" value="ECO:0007669"/>
    <property type="project" value="UniProtKB-KW"/>
</dbReference>
<dbReference type="OrthoDB" id="8576332at2"/>
<evidence type="ECO:0000256" key="8">
    <source>
        <dbReference type="ARBA" id="ARBA00029447"/>
    </source>
</evidence>
<evidence type="ECO:0000256" key="3">
    <source>
        <dbReference type="ARBA" id="ARBA00022500"/>
    </source>
</evidence>
<dbReference type="CDD" id="cd12913">
    <property type="entry name" value="PDC1_MCP_like"/>
    <property type="match status" value="1"/>
</dbReference>
<feature type="domain" description="HAMP" evidence="12">
    <location>
        <begin position="295"/>
        <end position="349"/>
    </location>
</feature>
<evidence type="ECO:0000313" key="16">
    <source>
        <dbReference type="Proteomes" id="UP000254537"/>
    </source>
</evidence>
<dbReference type="AlphaFoldDB" id="A0A345Y1Z4"/>